<organism evidence="2">
    <name type="scientific">Glycine max</name>
    <name type="common">Soybean</name>
    <name type="synonym">Glycine hispida</name>
    <dbReference type="NCBI Taxonomy" id="3847"/>
    <lineage>
        <taxon>Eukaryota</taxon>
        <taxon>Viridiplantae</taxon>
        <taxon>Streptophyta</taxon>
        <taxon>Embryophyta</taxon>
        <taxon>Tracheophyta</taxon>
        <taxon>Spermatophyta</taxon>
        <taxon>Magnoliopsida</taxon>
        <taxon>eudicotyledons</taxon>
        <taxon>Gunneridae</taxon>
        <taxon>Pentapetalae</taxon>
        <taxon>rosids</taxon>
        <taxon>fabids</taxon>
        <taxon>Fabales</taxon>
        <taxon>Fabaceae</taxon>
        <taxon>Papilionoideae</taxon>
        <taxon>50 kb inversion clade</taxon>
        <taxon>NPAAA clade</taxon>
        <taxon>indigoferoid/millettioid clade</taxon>
        <taxon>Phaseoleae</taxon>
        <taxon>Glycine</taxon>
        <taxon>Glycine subgen. Soja</taxon>
    </lineage>
</organism>
<evidence type="ECO:0000313" key="3">
    <source>
        <dbReference type="EnsemblPlants" id="KRH33279"/>
    </source>
</evidence>
<evidence type="ECO:0000313" key="4">
    <source>
        <dbReference type="Proteomes" id="UP000008827"/>
    </source>
</evidence>
<keyword evidence="1" id="KW-1133">Transmembrane helix</keyword>
<evidence type="ECO:0000256" key="1">
    <source>
        <dbReference type="SAM" id="Phobius"/>
    </source>
</evidence>
<dbReference type="InParanoid" id="A0A0R0I361"/>
<sequence length="127" mass="14665">MGTAFLLVFLMVYFVILVKCISMLLQPYSPSAVCNVSFVCCNVFGTMFISVLWRHLVKSNLEWCEILIVAEISHILKDLDSCILREGLDDLTKSCGSQSRVIITYRYIVRRSLIFQLKKHSLRVRQK</sequence>
<reference evidence="2" key="3">
    <citation type="submission" date="2018-07" db="EMBL/GenBank/DDBJ databases">
        <title>WGS assembly of Glycine max.</title>
        <authorList>
            <person name="Schmutz J."/>
            <person name="Cannon S."/>
            <person name="Schlueter J."/>
            <person name="Ma J."/>
            <person name="Mitros T."/>
            <person name="Nelson W."/>
            <person name="Hyten D."/>
            <person name="Song Q."/>
            <person name="Thelen J."/>
            <person name="Cheng J."/>
            <person name="Xu D."/>
            <person name="Hellsten U."/>
            <person name="May G."/>
            <person name="Yu Y."/>
            <person name="Sakurai T."/>
            <person name="Umezawa T."/>
            <person name="Bhattacharyya M."/>
            <person name="Sandhu D."/>
            <person name="Valliyodan B."/>
            <person name="Lindquist E."/>
            <person name="Peto M."/>
            <person name="Grant D."/>
            <person name="Shu S."/>
            <person name="Goodstein D."/>
            <person name="Barry K."/>
            <person name="Futrell-Griggs M."/>
            <person name="Abernathy B."/>
            <person name="Du J."/>
            <person name="Tian Z."/>
            <person name="Zhu L."/>
            <person name="Gill N."/>
            <person name="Joshi T."/>
            <person name="Libault M."/>
            <person name="Sethuraman A."/>
            <person name="Zhang X."/>
            <person name="Shinozaki K."/>
            <person name="Nguyen H."/>
            <person name="Wing R."/>
            <person name="Cregan P."/>
            <person name="Specht J."/>
            <person name="Grimwood J."/>
            <person name="Rokhsar D."/>
            <person name="Stacey G."/>
            <person name="Shoemaker R."/>
            <person name="Jackson S."/>
        </authorList>
    </citation>
    <scope>NUCLEOTIDE SEQUENCE</scope>
    <source>
        <tissue evidence="2">Callus</tissue>
    </source>
</reference>
<gene>
    <name evidence="2" type="ORF">GLYMA_10G112100</name>
</gene>
<dbReference type="Proteomes" id="UP000008827">
    <property type="component" value="Chromosome 10"/>
</dbReference>
<proteinExistence type="predicted"/>
<keyword evidence="4" id="KW-1185">Reference proteome</keyword>
<reference evidence="3" key="2">
    <citation type="submission" date="2018-02" db="UniProtKB">
        <authorList>
            <consortium name="EnsemblPlants"/>
        </authorList>
    </citation>
    <scope>IDENTIFICATION</scope>
    <source>
        <strain evidence="3">Williams 82</strain>
    </source>
</reference>
<feature type="transmembrane region" description="Helical" evidence="1">
    <location>
        <begin position="32"/>
        <end position="53"/>
    </location>
</feature>
<feature type="transmembrane region" description="Helical" evidence="1">
    <location>
        <begin position="6"/>
        <end position="25"/>
    </location>
</feature>
<keyword evidence="1" id="KW-0472">Membrane</keyword>
<reference evidence="2 3" key="1">
    <citation type="journal article" date="2010" name="Nature">
        <title>Genome sequence of the palaeopolyploid soybean.</title>
        <authorList>
            <person name="Schmutz J."/>
            <person name="Cannon S.B."/>
            <person name="Schlueter J."/>
            <person name="Ma J."/>
            <person name="Mitros T."/>
            <person name="Nelson W."/>
            <person name="Hyten D.L."/>
            <person name="Song Q."/>
            <person name="Thelen J.J."/>
            <person name="Cheng J."/>
            <person name="Xu D."/>
            <person name="Hellsten U."/>
            <person name="May G.D."/>
            <person name="Yu Y."/>
            <person name="Sakurai T."/>
            <person name="Umezawa T."/>
            <person name="Bhattacharyya M.K."/>
            <person name="Sandhu D."/>
            <person name="Valliyodan B."/>
            <person name="Lindquist E."/>
            <person name="Peto M."/>
            <person name="Grant D."/>
            <person name="Shu S."/>
            <person name="Goodstein D."/>
            <person name="Barry K."/>
            <person name="Futrell-Griggs M."/>
            <person name="Abernathy B."/>
            <person name="Du J."/>
            <person name="Tian Z."/>
            <person name="Zhu L."/>
            <person name="Gill N."/>
            <person name="Joshi T."/>
            <person name="Libault M."/>
            <person name="Sethuraman A."/>
            <person name="Zhang X.-C."/>
            <person name="Shinozaki K."/>
            <person name="Nguyen H.T."/>
            <person name="Wing R.A."/>
            <person name="Cregan P."/>
            <person name="Specht J."/>
            <person name="Grimwood J."/>
            <person name="Rokhsar D."/>
            <person name="Stacey G."/>
            <person name="Shoemaker R.C."/>
            <person name="Jackson S.A."/>
        </authorList>
    </citation>
    <scope>NUCLEOTIDE SEQUENCE</scope>
    <source>
        <strain evidence="3">cv. Williams 82</strain>
        <tissue evidence="2">Callus</tissue>
    </source>
</reference>
<evidence type="ECO:0000313" key="2">
    <source>
        <dbReference type="EMBL" id="KRH33279.1"/>
    </source>
</evidence>
<dbReference type="Gramene" id="KRH33279">
    <property type="protein sequence ID" value="KRH33279"/>
    <property type="gene ID" value="GLYMA_10G112100"/>
</dbReference>
<protein>
    <submittedName>
        <fullName evidence="2 3">Uncharacterized protein</fullName>
    </submittedName>
</protein>
<name>A0A0R0I361_SOYBN</name>
<dbReference type="EnsemblPlants" id="KRH33279">
    <property type="protein sequence ID" value="KRH33279"/>
    <property type="gene ID" value="GLYMA_10G112100"/>
</dbReference>
<dbReference type="EMBL" id="CM000843">
    <property type="protein sequence ID" value="KRH33279.1"/>
    <property type="molecule type" value="Genomic_DNA"/>
</dbReference>
<dbReference type="AlphaFoldDB" id="A0A0R0I361"/>
<keyword evidence="1" id="KW-0812">Transmembrane</keyword>
<accession>A0A0R0I361</accession>